<evidence type="ECO:0000313" key="2">
    <source>
        <dbReference type="Proteomes" id="UP000632828"/>
    </source>
</evidence>
<accession>A0A8J6QU81</accession>
<organism evidence="1 2">
    <name type="scientific">Pelovirga terrestris</name>
    <dbReference type="NCBI Taxonomy" id="2771352"/>
    <lineage>
        <taxon>Bacteria</taxon>
        <taxon>Pseudomonadati</taxon>
        <taxon>Thermodesulfobacteriota</taxon>
        <taxon>Desulfuromonadia</taxon>
        <taxon>Geobacterales</taxon>
        <taxon>Geobacteraceae</taxon>
        <taxon>Pelovirga</taxon>
    </lineage>
</organism>
<dbReference type="EMBL" id="JACWUN010000004">
    <property type="protein sequence ID" value="MBD1399995.1"/>
    <property type="molecule type" value="Genomic_DNA"/>
</dbReference>
<dbReference type="Proteomes" id="UP000632828">
    <property type="component" value="Unassembled WGS sequence"/>
</dbReference>
<comment type="caution">
    <text evidence="1">The sequence shown here is derived from an EMBL/GenBank/DDBJ whole genome shotgun (WGS) entry which is preliminary data.</text>
</comment>
<dbReference type="AlphaFoldDB" id="A0A8J6QU81"/>
<evidence type="ECO:0000313" key="1">
    <source>
        <dbReference type="EMBL" id="MBD1399995.1"/>
    </source>
</evidence>
<protein>
    <submittedName>
        <fullName evidence="1">Uncharacterized protein</fullName>
    </submittedName>
</protein>
<proteinExistence type="predicted"/>
<gene>
    <name evidence="1" type="ORF">ICT70_04850</name>
</gene>
<sequence>MPIQEHTKRSGVHLSLASYEYRKPLFRLVNLSGQDSGSDLYFVNDSDQTLISVTTATGGFTTADDDVFTLQQGRDPVYREVPPGEGVKVKEFDGYYDLDYLFQARIHIHCPKLGKLEVVSSIEKGSIPDQELLWDTLEPGKHGQVIWCDDEGNERQG</sequence>
<dbReference type="RefSeq" id="WP_191154267.1">
    <property type="nucleotide sequence ID" value="NZ_JACWUN010000004.1"/>
</dbReference>
<keyword evidence="2" id="KW-1185">Reference proteome</keyword>
<name>A0A8J6QU81_9BACT</name>
<reference evidence="1" key="1">
    <citation type="submission" date="2020-09" db="EMBL/GenBank/DDBJ databases">
        <title>Pelobacter alkaliphilus sp. nov., a novel anaerobic arsenate-reducing bacterium from terrestrial mud volcano.</title>
        <authorList>
            <person name="Khomyakova M.A."/>
            <person name="Merkel A.Y."/>
            <person name="Slobodkin A.I."/>
        </authorList>
    </citation>
    <scope>NUCLEOTIDE SEQUENCE</scope>
    <source>
        <strain evidence="1">M08fum</strain>
    </source>
</reference>